<dbReference type="Pfam" id="PF00867">
    <property type="entry name" value="XPG_I"/>
    <property type="match status" value="1"/>
</dbReference>
<feature type="binding site" evidence="12">
    <location>
        <position position="154"/>
    </location>
    <ligand>
        <name>Mg(2+)</name>
        <dbReference type="ChEBI" id="CHEBI:18420"/>
        <label>1</label>
    </ligand>
</feature>
<keyword evidence="5 12" id="KW-0227">DNA damage</keyword>
<keyword evidence="7 12" id="KW-0269">Exonuclease</keyword>
<sequence>MGINLKDLTVIKPINLAELRGRKLGVDAYNMLYQFLSSIRQPDGMPLQNSEGVVTSHLRGLLSRVSYLNAEGIKLCFVFDGVPHPLKRRLLDERKERKKKAQREWEEALIVGDLEKARMKAQQTSILTSKMIDETKEVLDTLGIPWVQAPSEGEAQAATMVKDGILDAVASQDFDTLLYGAPIMIRNLTLSGKRKLPRQQKWISIEMEQIILEKVLEKNQITQNQLIDLAILIGTDYNRGIHGIGPKKGLKIIKECGSAEKCLEKLDQQIDNLDELRKMFLDTEIYSTKNVEVKWREPMKSKTIELLCGKYEFSKSRVDNALDKFTGPKKSKAEQFTLGDFS</sequence>
<feature type="binding site" evidence="12">
    <location>
        <position position="27"/>
    </location>
    <ligand>
        <name>Mg(2+)</name>
        <dbReference type="ChEBI" id="CHEBI:18420"/>
        <label>1</label>
    </ligand>
</feature>
<dbReference type="NCBIfam" id="TIGR03674">
    <property type="entry name" value="fen_arch"/>
    <property type="match status" value="1"/>
</dbReference>
<evidence type="ECO:0000256" key="5">
    <source>
        <dbReference type="ARBA" id="ARBA00022763"/>
    </source>
</evidence>
<proteinExistence type="inferred from homology"/>
<dbReference type="HAMAP" id="MF_00614">
    <property type="entry name" value="Fen"/>
    <property type="match status" value="1"/>
</dbReference>
<comment type="similarity">
    <text evidence="12">Belongs to the XPG/RAD2 endonuclease family. FEN1 subfamily.</text>
</comment>
<feature type="domain" description="XPG N-terminal" evidence="16">
    <location>
        <begin position="1"/>
        <end position="101"/>
    </location>
</feature>
<evidence type="ECO:0000259" key="15">
    <source>
        <dbReference type="SMART" id="SM00484"/>
    </source>
</evidence>
<protein>
    <recommendedName>
        <fullName evidence="12">Flap endonuclease 1</fullName>
        <shortName evidence="12">FEN-1</shortName>
        <ecNumber evidence="12">3.1.-.-</ecNumber>
    </recommendedName>
    <alternativeName>
        <fullName evidence="12">Flap structure-specific endonuclease 1</fullName>
    </alternativeName>
</protein>
<comment type="caution">
    <text evidence="17">The sequence shown here is derived from an EMBL/GenBank/DDBJ whole genome shotgun (WGS) entry which is preliminary data.</text>
</comment>
<evidence type="ECO:0000256" key="2">
    <source>
        <dbReference type="ARBA" id="ARBA00022722"/>
    </source>
</evidence>
<evidence type="ECO:0000256" key="8">
    <source>
        <dbReference type="ARBA" id="ARBA00022842"/>
    </source>
</evidence>
<dbReference type="GO" id="GO:0008409">
    <property type="term" value="F:5'-3' exonuclease activity"/>
    <property type="evidence" value="ECO:0007669"/>
    <property type="project" value="UniProtKB-UniRule"/>
</dbReference>
<dbReference type="InterPro" id="IPR036279">
    <property type="entry name" value="5-3_exonuclease_C_sf"/>
</dbReference>
<evidence type="ECO:0000256" key="4">
    <source>
        <dbReference type="ARBA" id="ARBA00022759"/>
    </source>
</evidence>
<feature type="coiled-coil region" evidence="13">
    <location>
        <begin position="256"/>
        <end position="283"/>
    </location>
</feature>
<dbReference type="SMART" id="SM00475">
    <property type="entry name" value="53EXOc"/>
    <property type="match status" value="1"/>
</dbReference>
<keyword evidence="3 12" id="KW-0479">Metal-binding</keyword>
<dbReference type="SUPFAM" id="SSF88723">
    <property type="entry name" value="PIN domain-like"/>
    <property type="match status" value="1"/>
</dbReference>
<feature type="domain" description="XPG-I" evidence="15">
    <location>
        <begin position="140"/>
        <end position="221"/>
    </location>
</feature>
<comment type="subunit">
    <text evidence="11 12">Interacts with PCNA. PCNA stimulates the nuclease activity without altering cleavage specificity.</text>
</comment>
<feature type="binding site" evidence="12">
    <location>
        <position position="152"/>
    </location>
    <ligand>
        <name>Mg(2+)</name>
        <dbReference type="ChEBI" id="CHEBI:18420"/>
        <label>1</label>
    </ligand>
</feature>
<dbReference type="AlphaFoldDB" id="A0A1J5TDS9"/>
<evidence type="ECO:0000313" key="17">
    <source>
        <dbReference type="EMBL" id="OIR19098.1"/>
    </source>
</evidence>
<dbReference type="InterPro" id="IPR006086">
    <property type="entry name" value="XPG-I_dom"/>
</dbReference>
<feature type="binding site" evidence="12">
    <location>
        <position position="80"/>
    </location>
    <ligand>
        <name>Mg(2+)</name>
        <dbReference type="ChEBI" id="CHEBI:18420"/>
        <label>1</label>
    </ligand>
</feature>
<keyword evidence="6 12" id="KW-0378">Hydrolase</keyword>
<keyword evidence="4 12" id="KW-0255">Endonuclease</keyword>
<dbReference type="GO" id="GO:0017108">
    <property type="term" value="F:5'-flap endonuclease activity"/>
    <property type="evidence" value="ECO:0007669"/>
    <property type="project" value="UniProtKB-UniRule"/>
</dbReference>
<comment type="function">
    <text evidence="12">Structure-specific nuclease with 5'-flap endonuclease and 5'-3' exonuclease activities involved in DNA replication and repair. During DNA replication, cleaves the 5'-overhanging flap structure that is generated by displacement synthesis when DNA polymerase encounters the 5'-end of a downstream Okazaki fragment. Binds the unpaired 3'-DNA end and kinks the DNA to facilitate 5' cleavage specificity. Cleaves one nucleotide into the double-stranded DNA from the junction in flap DNA, leaving a nick for ligation. Also involved in the base excision repair (BER) pathway. Acts as a genome stabilization factor that prevents flaps from equilibrating into structurs that lead to duplications and deletions. Also possesses 5'-3' exonuclease activity on nicked or gapped double-stranded DNA.</text>
</comment>
<dbReference type="InterPro" id="IPR008918">
    <property type="entry name" value="HhH2"/>
</dbReference>
<reference evidence="17 18" key="1">
    <citation type="submission" date="2016-08" db="EMBL/GenBank/DDBJ databases">
        <title>New Insights into Marine Group III Euryarchaeota, from dark to light.</title>
        <authorList>
            <person name="Haro-Moreno J.M."/>
            <person name="Rodriguez-Valera F."/>
            <person name="Lopez-Garcia P."/>
            <person name="Moreira D."/>
            <person name="Martin-Cuadrado A.B."/>
        </authorList>
    </citation>
    <scope>NUCLEOTIDE SEQUENCE [LARGE SCALE GENOMIC DNA]</scope>
    <source>
        <strain evidence="17">CG-Bathy1</strain>
    </source>
</reference>
<dbReference type="SUPFAM" id="SSF47807">
    <property type="entry name" value="5' to 3' exonuclease, C-terminal subdomain"/>
    <property type="match status" value="1"/>
</dbReference>
<dbReference type="Gene3D" id="3.40.50.1010">
    <property type="entry name" value="5'-nuclease"/>
    <property type="match status" value="1"/>
</dbReference>
<evidence type="ECO:0000259" key="14">
    <source>
        <dbReference type="SMART" id="SM00475"/>
    </source>
</evidence>
<dbReference type="GO" id="GO:0043137">
    <property type="term" value="P:DNA replication, removal of RNA primer"/>
    <property type="evidence" value="ECO:0007669"/>
    <property type="project" value="UniProtKB-UniRule"/>
</dbReference>
<keyword evidence="1 12" id="KW-0235">DNA replication</keyword>
<evidence type="ECO:0000256" key="10">
    <source>
        <dbReference type="ARBA" id="ARBA00024702"/>
    </source>
</evidence>
<dbReference type="GO" id="GO:0000287">
    <property type="term" value="F:magnesium ion binding"/>
    <property type="evidence" value="ECO:0007669"/>
    <property type="project" value="UniProtKB-UniRule"/>
</dbReference>
<dbReference type="Proteomes" id="UP000183815">
    <property type="component" value="Unassembled WGS sequence"/>
</dbReference>
<dbReference type="InterPro" id="IPR006085">
    <property type="entry name" value="XPG_DNA_repair_N"/>
</dbReference>
<evidence type="ECO:0000256" key="3">
    <source>
        <dbReference type="ARBA" id="ARBA00022723"/>
    </source>
</evidence>
<evidence type="ECO:0000256" key="6">
    <source>
        <dbReference type="ARBA" id="ARBA00022801"/>
    </source>
</evidence>
<evidence type="ECO:0000256" key="9">
    <source>
        <dbReference type="ARBA" id="ARBA00023204"/>
    </source>
</evidence>
<evidence type="ECO:0000256" key="7">
    <source>
        <dbReference type="ARBA" id="ARBA00022839"/>
    </source>
</evidence>
<feature type="binding site" evidence="12">
    <location>
        <position position="236"/>
    </location>
    <ligand>
        <name>Mg(2+)</name>
        <dbReference type="ChEBI" id="CHEBI:18420"/>
        <label>2</label>
    </ligand>
</feature>
<dbReference type="InterPro" id="IPR019973">
    <property type="entry name" value="Flap_endonuc_arc"/>
</dbReference>
<dbReference type="PANTHER" id="PTHR11081:SF9">
    <property type="entry name" value="FLAP ENDONUCLEASE 1"/>
    <property type="match status" value="1"/>
</dbReference>
<evidence type="ECO:0000256" key="12">
    <source>
        <dbReference type="HAMAP-Rule" id="MF_00614"/>
    </source>
</evidence>
<dbReference type="InterPro" id="IPR029060">
    <property type="entry name" value="PIN-like_dom_sf"/>
</dbReference>
<feature type="region of interest" description="N-domain" evidence="12">
    <location>
        <begin position="1"/>
        <end position="98"/>
    </location>
</feature>
<dbReference type="InterPro" id="IPR006084">
    <property type="entry name" value="XPG/Rad2"/>
</dbReference>
<keyword evidence="2 12" id="KW-0540">Nuclease</keyword>
<evidence type="ECO:0000256" key="13">
    <source>
        <dbReference type="SAM" id="Coils"/>
    </source>
</evidence>
<organism evidence="17 18">
    <name type="scientific">Marine Group III euryarchaeote CG-Bathy1</name>
    <dbReference type="NCBI Taxonomy" id="1889001"/>
    <lineage>
        <taxon>Archaea</taxon>
        <taxon>Methanobacteriati</taxon>
        <taxon>Thermoplasmatota</taxon>
        <taxon>Thermoplasmata</taxon>
        <taxon>Candidatus Thermoprofundales</taxon>
    </lineage>
</organism>
<feature type="binding site" evidence="12">
    <location>
        <position position="173"/>
    </location>
    <ligand>
        <name>Mg(2+)</name>
        <dbReference type="ChEBI" id="CHEBI:18420"/>
        <label>2</label>
    </ligand>
</feature>
<comment type="cofactor">
    <cofactor evidence="12">
        <name>Mg(2+)</name>
        <dbReference type="ChEBI" id="CHEBI:18420"/>
    </cofactor>
    <text evidence="12">Binds 2 magnesium ions per subunit. They probably participate in the reaction catalyzed by the enzyme. May bind an additional third magnesium ion after substrate binding.</text>
</comment>
<evidence type="ECO:0000313" key="18">
    <source>
        <dbReference type="Proteomes" id="UP000183815"/>
    </source>
</evidence>
<dbReference type="SMART" id="SM00484">
    <property type="entry name" value="XPGI"/>
    <property type="match status" value="1"/>
</dbReference>
<evidence type="ECO:0000256" key="1">
    <source>
        <dbReference type="ARBA" id="ARBA00022705"/>
    </source>
</evidence>
<dbReference type="PANTHER" id="PTHR11081">
    <property type="entry name" value="FLAP ENDONUCLEASE FAMILY MEMBER"/>
    <property type="match status" value="1"/>
</dbReference>
<feature type="domain" description="5'-3' exonuclease" evidence="14">
    <location>
        <begin position="22"/>
        <end position="294"/>
    </location>
</feature>
<keyword evidence="13" id="KW-0175">Coiled coil</keyword>
<dbReference type="GO" id="GO:0006281">
    <property type="term" value="P:DNA repair"/>
    <property type="evidence" value="ECO:0007669"/>
    <property type="project" value="UniProtKB-UniRule"/>
</dbReference>
<accession>A0A1J5TDS9</accession>
<keyword evidence="9 12" id="KW-0234">DNA repair</keyword>
<feature type="binding site" evidence="12">
    <location>
        <position position="175"/>
    </location>
    <ligand>
        <name>Mg(2+)</name>
        <dbReference type="ChEBI" id="CHEBI:18420"/>
        <label>2</label>
    </ligand>
</feature>
<dbReference type="SMART" id="SM00485">
    <property type="entry name" value="XPGN"/>
    <property type="match status" value="1"/>
</dbReference>
<dbReference type="EMBL" id="MIYU01000005">
    <property type="protein sequence ID" value="OIR19098.1"/>
    <property type="molecule type" value="Genomic_DNA"/>
</dbReference>
<dbReference type="FunFam" id="3.40.50.1010:FF:000016">
    <property type="entry name" value="Flap endonuclease 1"/>
    <property type="match status" value="1"/>
</dbReference>
<dbReference type="InterPro" id="IPR023426">
    <property type="entry name" value="Flap_endonuc"/>
</dbReference>
<dbReference type="Gene3D" id="1.10.150.20">
    <property type="entry name" value="5' to 3' exonuclease, C-terminal subdomain"/>
    <property type="match status" value="1"/>
</dbReference>
<dbReference type="Pfam" id="PF00752">
    <property type="entry name" value="XPG_N"/>
    <property type="match status" value="1"/>
</dbReference>
<dbReference type="SMART" id="SM00279">
    <property type="entry name" value="HhH2"/>
    <property type="match status" value="1"/>
</dbReference>
<keyword evidence="8 12" id="KW-0460">Magnesium</keyword>
<dbReference type="PRINTS" id="PR00853">
    <property type="entry name" value="XPGRADSUPER"/>
</dbReference>
<dbReference type="EC" id="3.1.-.-" evidence="12"/>
<name>A0A1J5TDS9_9ARCH</name>
<evidence type="ECO:0000256" key="11">
    <source>
        <dbReference type="ARBA" id="ARBA00065981"/>
    </source>
</evidence>
<gene>
    <name evidence="12" type="primary">fen</name>
    <name evidence="17" type="ORF">BEU04_04320</name>
</gene>
<evidence type="ECO:0000259" key="16">
    <source>
        <dbReference type="SMART" id="SM00485"/>
    </source>
</evidence>
<dbReference type="CDD" id="cd09867">
    <property type="entry name" value="PIN_FEN1"/>
    <property type="match status" value="1"/>
</dbReference>
<dbReference type="InterPro" id="IPR002421">
    <property type="entry name" value="5-3_exonuclease"/>
</dbReference>
<comment type="caution">
    <text evidence="12">Lacks conserved residue(s) required for the propagation of feature annotation.</text>
</comment>
<dbReference type="GO" id="GO:0003677">
    <property type="term" value="F:DNA binding"/>
    <property type="evidence" value="ECO:0007669"/>
    <property type="project" value="UniProtKB-UniRule"/>
</dbReference>
<comment type="function">
    <text evidence="10">Structure-specific nuclease with 5'-flap endonuclease and 5'-3' exonuclease activities involved in DNA replication and repair. During DNA replication, cleaves the 5'-overhanging flap structure that is generated by displacement synthesis when DNA polymerase encounters the 5'-end of a downstream Okazaki fragment. Binds the unpaired 3'-DNA end and kinks the DNA to facilitate 5' cleavage specificity. Cleaves one nucleotide into the double-stranded DNA from the junction in flap DNA, leaving a nick for ligation. Also involved in the base excision repair (BER) pathway. Acts as a genome stabilization factor that prevents flaps from equilibrating into structures that lead to duplications and deletions. Also possesses 5'-3' exonuclease activity on nicked or gapped double-stranded DNA.</text>
</comment>